<evidence type="ECO:0000259" key="2">
    <source>
        <dbReference type="Pfam" id="PF00149"/>
    </source>
</evidence>
<dbReference type="PANTHER" id="PTHR30337:SF7">
    <property type="entry name" value="PHOSPHOESTERASE"/>
    <property type="match status" value="1"/>
</dbReference>
<dbReference type="SUPFAM" id="SSF56300">
    <property type="entry name" value="Metallo-dependent phosphatases"/>
    <property type="match status" value="1"/>
</dbReference>
<gene>
    <name evidence="3" type="ORF">PUT78_01920</name>
</gene>
<keyword evidence="3" id="KW-0540">Nuclease</keyword>
<dbReference type="CDD" id="cd00840">
    <property type="entry name" value="MPP_Mre11_N"/>
    <property type="match status" value="1"/>
</dbReference>
<organism evidence="3 4">
    <name type="scientific">Roseinatronobacter alkalisoli</name>
    <dbReference type="NCBI Taxonomy" id="3028235"/>
    <lineage>
        <taxon>Bacteria</taxon>
        <taxon>Pseudomonadati</taxon>
        <taxon>Pseudomonadota</taxon>
        <taxon>Alphaproteobacteria</taxon>
        <taxon>Rhodobacterales</taxon>
        <taxon>Paracoccaceae</taxon>
        <taxon>Roseinatronobacter</taxon>
    </lineage>
</organism>
<reference evidence="3" key="1">
    <citation type="submission" date="2023-02" db="EMBL/GenBank/DDBJ databases">
        <title>Description of Roseinatronobacter alkalisoli sp. nov., an alkaliphilic bacerium isolated from soda soil.</title>
        <authorList>
            <person name="Wei W."/>
        </authorList>
    </citation>
    <scope>NUCLEOTIDE SEQUENCE</scope>
    <source>
        <strain evidence="3">HJB301</strain>
    </source>
</reference>
<dbReference type="Pfam" id="PF00149">
    <property type="entry name" value="Metallophos"/>
    <property type="match status" value="1"/>
</dbReference>
<comment type="caution">
    <text evidence="3">The sequence shown here is derived from an EMBL/GenBank/DDBJ whole genome shotgun (WGS) entry which is preliminary data.</text>
</comment>
<dbReference type="InterPro" id="IPR014576">
    <property type="entry name" value="Pesterase_YhaO"/>
</dbReference>
<accession>A0ABT5T4B7</accession>
<dbReference type="EMBL" id="JAQZSM010000001">
    <property type="protein sequence ID" value="MDD7969844.1"/>
    <property type="molecule type" value="Genomic_DNA"/>
</dbReference>
<keyword evidence="1" id="KW-0378">Hydrolase</keyword>
<keyword evidence="3" id="KW-0269">Exonuclease</keyword>
<proteinExistence type="predicted"/>
<dbReference type="Gene3D" id="3.60.21.10">
    <property type="match status" value="1"/>
</dbReference>
<dbReference type="InterPro" id="IPR041796">
    <property type="entry name" value="Mre11_N"/>
</dbReference>
<dbReference type="InterPro" id="IPR050535">
    <property type="entry name" value="DNA_Repair-Maintenance_Comp"/>
</dbReference>
<dbReference type="PANTHER" id="PTHR30337">
    <property type="entry name" value="COMPONENT OF ATP-DEPENDENT DSDNA EXONUCLEASE"/>
    <property type="match status" value="1"/>
</dbReference>
<evidence type="ECO:0000313" key="4">
    <source>
        <dbReference type="Proteomes" id="UP001431784"/>
    </source>
</evidence>
<sequence>MGFRFIHTADLHLDSPLRSLALRDPDLAGLIAGATRTALRNIIDLCLSEQVDALLISGDLYDGSQTSMKTARFLSAELARLNDAGIRAFIIRGNHDAESRITRELTLPPCVHLFEGRPGVEMIDKGPLRIALHGLSFREPKAPESLLPKYRPPVADAINIGLMHTSLNGAPGHDPYAPCALSDLQASGFAYWALGHIHKRMVHEGAACVVMPGIPQGRDIGEADGGTVTLVTVDDDGTLHLAERCVALASFCPVRVDVTGLDQWHDLLGAIRTGLEQTQRRAPHLVARLRLTGATPLAQRLLRDRDLALAEAQELARGLGQTWVEKLVLDLGNKTSVSGELAQLAALIDDEFRQSDSFLAALDDMRATLQAALPPEPALRAGFDQLDPAVIDEGLAQVLARLGDTR</sequence>
<dbReference type="InterPro" id="IPR004843">
    <property type="entry name" value="Calcineurin-like_PHP"/>
</dbReference>
<dbReference type="PIRSF" id="PIRSF033091">
    <property type="entry name" value="Pesterase_YhaO"/>
    <property type="match status" value="1"/>
</dbReference>
<feature type="domain" description="Calcineurin-like phosphoesterase" evidence="2">
    <location>
        <begin position="3"/>
        <end position="199"/>
    </location>
</feature>
<evidence type="ECO:0000256" key="1">
    <source>
        <dbReference type="ARBA" id="ARBA00022801"/>
    </source>
</evidence>
<dbReference type="Proteomes" id="UP001431784">
    <property type="component" value="Unassembled WGS sequence"/>
</dbReference>
<dbReference type="GO" id="GO:0004527">
    <property type="term" value="F:exonuclease activity"/>
    <property type="evidence" value="ECO:0007669"/>
    <property type="project" value="UniProtKB-KW"/>
</dbReference>
<dbReference type="InterPro" id="IPR029052">
    <property type="entry name" value="Metallo-depent_PP-like"/>
</dbReference>
<keyword evidence="4" id="KW-1185">Reference proteome</keyword>
<name>A0ABT5T4B7_9RHOB</name>
<protein>
    <submittedName>
        <fullName evidence="3">DNA repair exonuclease</fullName>
    </submittedName>
</protein>
<evidence type="ECO:0000313" key="3">
    <source>
        <dbReference type="EMBL" id="MDD7969844.1"/>
    </source>
</evidence>
<dbReference type="RefSeq" id="WP_274350352.1">
    <property type="nucleotide sequence ID" value="NZ_JAQZSM010000001.1"/>
</dbReference>